<name>A0A8T8K3X6_9EURY</name>
<dbReference type="PANTHER" id="PTHR43065">
    <property type="entry name" value="SENSOR HISTIDINE KINASE"/>
    <property type="match status" value="1"/>
</dbReference>
<feature type="domain" description="PAS" evidence="2">
    <location>
        <begin position="185"/>
        <end position="259"/>
    </location>
</feature>
<evidence type="ECO:0000313" key="4">
    <source>
        <dbReference type="Proteomes" id="UP000681041"/>
    </source>
</evidence>
<dbReference type="PANTHER" id="PTHR43065:SF23">
    <property type="entry name" value="SENSOR HISTIDINE KINASE PDTAS"/>
    <property type="match status" value="1"/>
</dbReference>
<dbReference type="InterPro" id="IPR013655">
    <property type="entry name" value="PAS_fold_3"/>
</dbReference>
<dbReference type="Pfam" id="PF08447">
    <property type="entry name" value="PAS_3"/>
    <property type="match status" value="1"/>
</dbReference>
<dbReference type="InterPro" id="IPR036890">
    <property type="entry name" value="HATPase_C_sf"/>
</dbReference>
<evidence type="ECO:0000313" key="3">
    <source>
        <dbReference type="EMBL" id="QUH22592.1"/>
    </source>
</evidence>
<evidence type="ECO:0000259" key="1">
    <source>
        <dbReference type="PROSITE" id="PS50109"/>
    </source>
</evidence>
<sequence length="524" mass="60908">MPLTKPLDDYLDMDIIQDLMQSFYEITAISSTLIDRKGKIFTTSNREIVGAGWQDICLKFHRKNPRTYKRCLESDTVLAGKMEKERCYSSYKCLNGLVDMALPVYIQNEHVANLFTGQFFLEKPDREFFKKQAQEFGFPQEEYLAALDKVPVFTEEYVEKGVMFLKKLAMIIGEMAIKSIKLQESEHKFRSILNNLPGAVFELTAKKDGYRYLSYIGPRIHEMFGFDQDKDIQMEIVRQLHPEDRESFLISIEESLSNARPFNHEARFITPSGEKWFQVISTPVHCDEDLLYHGVILDIHDRKLAEQIMEKSLQEKKLLLQEIHHRVKNNMQIISSLMNLQAMEMDDEKTLKFIRDSQNRVKSMAIIHEKLYESTDLSRISFKDYLHNLISYLYDSYTIHPGRVKLKTMVNDFSFNIDTAIPLGLIINELASNSLKYAFPEEREGELCINLKKVGEKFKLVVADNGIGFPEHFDYKNTTTLGLQLVNKLTQQLDGSITLDNKKGSKFIIEFSELEYRERLTPSN</sequence>
<gene>
    <name evidence="3" type="ORF">HYG87_01815</name>
</gene>
<dbReference type="PROSITE" id="PS50109">
    <property type="entry name" value="HIS_KIN"/>
    <property type="match status" value="1"/>
</dbReference>
<feature type="domain" description="Histidine kinase" evidence="1">
    <location>
        <begin position="322"/>
        <end position="515"/>
    </location>
</feature>
<dbReference type="PROSITE" id="PS50112">
    <property type="entry name" value="PAS"/>
    <property type="match status" value="1"/>
</dbReference>
<dbReference type="Proteomes" id="UP000681041">
    <property type="component" value="Chromosome"/>
</dbReference>
<dbReference type="InterPro" id="IPR018771">
    <property type="entry name" value="PocR_dom"/>
</dbReference>
<dbReference type="GeneID" id="64819461"/>
<dbReference type="AlphaFoldDB" id="A0A8T8K3X6"/>
<organism evidence="3 4">
    <name type="scientific">Methanobacterium alkalithermotolerans</name>
    <dbReference type="NCBI Taxonomy" id="2731220"/>
    <lineage>
        <taxon>Archaea</taxon>
        <taxon>Methanobacteriati</taxon>
        <taxon>Methanobacteriota</taxon>
        <taxon>Methanomada group</taxon>
        <taxon>Methanobacteria</taxon>
        <taxon>Methanobacteriales</taxon>
        <taxon>Methanobacteriaceae</taxon>
        <taxon>Methanobacterium</taxon>
    </lineage>
</organism>
<dbReference type="EMBL" id="CP058560">
    <property type="protein sequence ID" value="QUH22592.1"/>
    <property type="molecule type" value="Genomic_DNA"/>
</dbReference>
<dbReference type="InterPro" id="IPR011495">
    <property type="entry name" value="Sig_transdc_His_kin_sub2_dim/P"/>
</dbReference>
<keyword evidence="4" id="KW-1185">Reference proteome</keyword>
<dbReference type="NCBIfam" id="TIGR00229">
    <property type="entry name" value="sensory_box"/>
    <property type="match status" value="1"/>
</dbReference>
<dbReference type="KEGG" id="meme:HYG87_01815"/>
<dbReference type="SMART" id="SM00387">
    <property type="entry name" value="HATPase_c"/>
    <property type="match status" value="1"/>
</dbReference>
<dbReference type="RefSeq" id="WP_211533536.1">
    <property type="nucleotide sequence ID" value="NZ_CP058560.1"/>
</dbReference>
<dbReference type="InterPro" id="IPR003594">
    <property type="entry name" value="HATPase_dom"/>
</dbReference>
<dbReference type="Gene3D" id="3.30.450.20">
    <property type="entry name" value="PAS domain"/>
    <property type="match status" value="1"/>
</dbReference>
<accession>A0A8T8K3X6</accession>
<dbReference type="Gene3D" id="3.30.565.10">
    <property type="entry name" value="Histidine kinase-like ATPase, C-terminal domain"/>
    <property type="match status" value="1"/>
</dbReference>
<proteinExistence type="predicted"/>
<dbReference type="SUPFAM" id="SSF55874">
    <property type="entry name" value="ATPase domain of HSP90 chaperone/DNA topoisomerase II/histidine kinase"/>
    <property type="match status" value="1"/>
</dbReference>
<dbReference type="Pfam" id="PF07568">
    <property type="entry name" value="HisKA_2"/>
    <property type="match status" value="1"/>
</dbReference>
<evidence type="ECO:0000259" key="2">
    <source>
        <dbReference type="PROSITE" id="PS50112"/>
    </source>
</evidence>
<dbReference type="InterPro" id="IPR000014">
    <property type="entry name" value="PAS"/>
</dbReference>
<dbReference type="SMART" id="SM00091">
    <property type="entry name" value="PAS"/>
    <property type="match status" value="1"/>
</dbReference>
<reference evidence="3" key="1">
    <citation type="submission" date="2020-07" db="EMBL/GenBank/DDBJ databases">
        <title>Methanobacterium. sp. MethCan genome.</title>
        <authorList>
            <person name="Postec A."/>
            <person name="Quemeneur M."/>
        </authorList>
    </citation>
    <scope>NUCLEOTIDE SEQUENCE</scope>
    <source>
        <strain evidence="3">MethCAN</strain>
    </source>
</reference>
<dbReference type="Pfam" id="PF10114">
    <property type="entry name" value="PocR"/>
    <property type="match status" value="1"/>
</dbReference>
<dbReference type="OrthoDB" id="8127at2157"/>
<dbReference type="CDD" id="cd00130">
    <property type="entry name" value="PAS"/>
    <property type="match status" value="1"/>
</dbReference>
<dbReference type="SUPFAM" id="SSF55785">
    <property type="entry name" value="PYP-like sensor domain (PAS domain)"/>
    <property type="match status" value="1"/>
</dbReference>
<dbReference type="Pfam" id="PF02518">
    <property type="entry name" value="HATPase_c"/>
    <property type="match status" value="1"/>
</dbReference>
<protein>
    <submittedName>
        <fullName evidence="3">PocR ligand-binding domain-containing protein</fullName>
    </submittedName>
</protein>
<dbReference type="InterPro" id="IPR035965">
    <property type="entry name" value="PAS-like_dom_sf"/>
</dbReference>
<dbReference type="InterPro" id="IPR005467">
    <property type="entry name" value="His_kinase_dom"/>
</dbReference>